<sequence length="3746" mass="412451">MEVLQRLNFFDLLGGPEFDFYLGLLRKGQARFIYSRGVDRPGDFRGCLAAGDEDEEEPPFDAGLAIVFRCDHFLTAVCARQARPARPRSGLKPLPASPRMLQTLGQRPRWADVRDSESDEGEAQADDGALWREVAAFAGATTGPCAYLRLPTLALWQARLRRKCEDWDFPLPSWRWLVYGEPLRLRAELQIFVLFLGFVSERRLSRPPAGGPGLARAAEGLLIGRMAPADLSSAAAADEVAAICALAVVDVPGDGNCLFHALAMQDEEGCCGEELRAELADFLESEAFGQDGFEEVWLEEAEHLRGPAAECWGGAVAISAYSLLRQRRVFAHVKVAGSDIVEVQDSSHALVAHLLYNGVDHYSALIEAELSDAMVPAWPQPPPPRYFARAIAEAAGATAAAVYAEACVRLRAEARGRLRGQEFPSLAAAAAARKPARSGRGLGRAPPRPAQPAPAKPRRRLREKTTPAPELQDDVMEEVSKAFVIPAAQTSHPFRPLEDAVTELALKLRFQPTLPPGAEDVELKDGAVWPRAFCAFDGCGWEAANGLEADLAKHLEAEHAEDLESAAACFPGPRPPDALLSVYNEAVARRCRAGAPLAGCSLDRTALRSFAEATAEDSVEALVCFCCATRVGELEGQSEIQRRRPLSRKPTGEHLFFGKPAAAAARALSLERFLEKYDQLDVPGKKLSDSGSFGSWKLRLPGPGGAELLCCPEDHRCRAVPGHVEEGVLCEHCELPVCGGCLDHLARAQLPPLSLANDMWTGYAPERIYAEEATAMELICASPCVATLICVSMEARFRSEACALDETAHMARHRFGARGNALSFPLPWEDVLKALQGEGDQAAALPRSGAELGQLVRVLLKTNKKGKTSDAEIKGLIHQANVRREAAVNLILDMKRLGHPSFAGVDEEGVRLRAAALPADGVPPEVLKVVVQDKLQPQKAATPCDGRQEDAAAAGATFAAQRARAVVAEGCAGEDANEAAVAALRKLRRAGDSGEKLVGLRHAQGEKQWKSLQAIAHDWVQVVRIVTGKDLAMRELNADGSLKEPAVLLQEMGFEAGAHVRRRATKEEGVLDDIKGGMVRVDMGGGILAKVAIEEFLQGGWVIFSPKAGPVYLHDPTIAPPSSNDEYKAQHLLATIVCQVHDMGSELELQNWDLLQIQTKPNKTVSAKDKISRGKLVLVPCSCKVVCLPKAKSKKGPGFEVLTSSPTHTFWITPMVQLPSEDGKGQQPFVHPVWFLQASSDEQDVNMQLHYVSCKSDKTIRIPILKNTKDLQAGDMLLYLKSKEEKAVPLLATSPQKRSAEEASPKKKAKDRDTKDLNVEMWTELVGLRQKTCDDMVALAHDDTEGERQKKRRRVRCTAENTALLPPAVQIVVPATGAREARPDEGPSSQAFAEAARRSNMEADEEELFMKANLKEFMPQGCSAPFYCNSVASCSFWDNRAEPRWCGWRIVCQGWQHMLEGTWVPSALRCERMKKEELVQEEQQQDWEEEEVAIKEPMTPDEEEVAIKEPMTPDEEGTEVVLAPNFLVPDTKGHGMYVRPHFIDTEGNVWAYRSHDAYKRYKGLQEQGWQLPATPRAWTIVPPVQRERFINGGDAIYMPLGGGRYWKMERGSQELRQDCRTYHFFQHRGSGHAVCIREFIQSTFVCNIELAFRQTPPSGCVEFIARSLSGECVGTVSLDVWQRLSVKGLEVRLREILSDKVPPHVPIRLVFPGSLLLPMRFALWAPAALHSPVRGRLDIRIRRKSGNCAALRVGQAMSLVKKISQSKLTLADAAAVSNVIAQAYLTQTQLNFLSSDRPAAEKVHYAADVMVRMGLVMPSEPTSGHVVATIRELGAAELADGNHFLSAVQELKRSVTSKTVRHAWHLETWIATGWSCQKDFPAGVACINCDFAATNPAGDDADVCSCSCRKPLPQQLVTLGALVWKMGREAADGSVPADKPKASAKGKAAMKKPTIKRRRDEQLAECSTEFGPLMQFMDVPEEDKPGEVVKAMELFFTGHDFRTGLYLRTYGTLVFADIGVLVADEAAIKQALENKGASGTVLCCHCSNVIDFKSQLQWHDRSGELVSSLSTDVRSWRLHTENSVKQLIAFLQEQRSVLNLGQFAKLEQSLGFNFRPHGLLAQPEWGPKFVERTMFDWMHVYLVHGVANVQCGLVVGVLARHGFSIKHMREFAQGFNWPARLRGAAPKTVLDKRGASEPIKCSASELLNFVQLLRAFVLLFVCSTEPAQEVKDVVECFFLLCEILDTYTTLPHRRHDANMLLQTVQQHLETFKRIHGVDHWTTKFHLSLHLPSQLKKHGCLVSCFVHERKHKCVKRVANHVLDTSKAFESSVLQDIVYRQFDVMKSPAEMPGSAVSLVNARAAPKRLANVVRQSLGALEDAVVESAADAIHAGGYTVARGDIASIQLYHAAQVEKRVGRIEFHAAVGQVTWSCVHLWDTVDGFMYRVKAEVEKRELDKLEVRAGNQLLDQFQPLYFAVAFETPRPKKTTAAAGAGVRGAGLAAEAGTLVLLTLRHLLGVRFCPRCPNCATSGQPCSDAFGSNAVAGGGVLGRVDAVFGSIECQKSGALHAHMQVFVQCRHQRGSLAGLLDLGKPELRTLLRRYASYTAHVRRSVYCDPDGWERDRAAAEEEWPEYKDCALMLSRPAYQASRRLRPEEWTQRYLAEDVEQLQQRKQHHVHLPAGPGGERRPRTALVCRGLAEQLDLPVKGKRSSLGLQWGPVNDPNLNGNHPALLAALRCNGDLQVPYRFPVTKETHDDALCQEETCVGEAAQAGYGCDYMNKRLPIAVQELKEWQRGHRELGEDLKDKPAGYIGARVAKRLTTDCYARGVCRGAVECANLTTRQAGNDPTFGLQLLEAAAAGEAWPAEPRQLRTDARPAAQRGRVVSCPFWTFYGARGRAAEVRDLCAFEFARFHASLTRAGAAKLGANPKAVLLPGADYEIHEEGGEDWLPLGPHVPVVQGALGGRLEEDYAKRVLLLFCPWTSHPDDASAAAPFLADLCKFGKSDWRRALRRRLILQGFPTEEVKQFALNFCFVYCLPRELRPEQHLQENSDNEVQDEGVRFDKADLEAARATHVRGAGKLGSENFDEQDSEQEDAAAATRLCVMTKQMFDLSRAAWRKSGADASPGQGAQRKTSSLTNALAWAPALAEQEQTSVLCGRRPSRAGSRGAAARPARTADALLDWLGSERVRSGLNSKQWEMLRVVVERVLVELELVPPDHEIALRRAEPLAWLLHGPPGTGKSHVLKFLRELFEEQLGYAQGIDFEAVNAADIRGRTLHNACGLGVDAAALDCAVGQEAAKRMSYWRWLVVDEVSMVNARLLAQVEQRLRAVVPSASQWKRNAAGDSRAFAGVNVLLLGDFYQLPPPSGGYLADVPTKTSRGDCRQVIAAWRQLNSCKWLCPAYWIEVDGNLLPDILADLVWGGALQGVTELEERCKDAWWNKVVDELRRGDWRYLHGKPVEGCRLTAAEWAAAIVSNNDAKYQINKGRAKDYSRAAESPLRWSVALDAPSAEVLQTQECDKTARIRWLQYHDRDTENLSGSAGRVHSWVWKENDLRPTCIYVKFDGATWQLDGAPEPGLYPVYPVRKVWKLDAKRKKPVLKIARTQLPLAPAYAITAHGSQGKTLPAALVDFNVDKRTDVTFGTVAASRVRSREDVLILRPFKRWLYTRGAGGSGAPAETTAGGVRANQSAICLACGPGKGEQKTLKRKLPSGLARLDCRGAAAKIRKLEDAFPRAQLQQDNSEA</sequence>
<dbReference type="GO" id="GO:0006310">
    <property type="term" value="P:DNA recombination"/>
    <property type="evidence" value="ECO:0007669"/>
    <property type="project" value="UniProtKB-KW"/>
</dbReference>
<dbReference type="CDD" id="cd22744">
    <property type="entry name" value="OTU"/>
    <property type="match status" value="1"/>
</dbReference>
<feature type="region of interest" description="Disordered" evidence="2">
    <location>
        <begin position="1933"/>
        <end position="1954"/>
    </location>
</feature>
<dbReference type="Gene3D" id="3.40.50.300">
    <property type="entry name" value="P-loop containing nucleotide triphosphate hydrolases"/>
    <property type="match status" value="1"/>
</dbReference>
<evidence type="ECO:0000313" key="5">
    <source>
        <dbReference type="Proteomes" id="UP001178507"/>
    </source>
</evidence>
<dbReference type="GO" id="GO:0005524">
    <property type="term" value="F:ATP binding"/>
    <property type="evidence" value="ECO:0007669"/>
    <property type="project" value="UniProtKB-KW"/>
</dbReference>
<dbReference type="Pfam" id="PF20209">
    <property type="entry name" value="DUF6570"/>
    <property type="match status" value="1"/>
</dbReference>
<dbReference type="PANTHER" id="PTHR47642">
    <property type="entry name" value="ATP-DEPENDENT DNA HELICASE"/>
    <property type="match status" value="1"/>
</dbReference>
<feature type="region of interest" description="Disordered" evidence="2">
    <location>
        <begin position="105"/>
        <end position="125"/>
    </location>
</feature>
<dbReference type="InterPro" id="IPR003323">
    <property type="entry name" value="OTU_dom"/>
</dbReference>
<keyword evidence="1" id="KW-0227">DNA damage</keyword>
<protein>
    <recommendedName>
        <fullName evidence="1">ATP-dependent DNA helicase</fullName>
        <ecNumber evidence="1">5.6.2.3</ecNumber>
    </recommendedName>
</protein>
<feature type="compositionally biased region" description="Basic and acidic residues" evidence="2">
    <location>
        <begin position="1298"/>
        <end position="1315"/>
    </location>
</feature>
<feature type="domain" description="OTU" evidence="3">
    <location>
        <begin position="246"/>
        <end position="368"/>
    </location>
</feature>
<comment type="similarity">
    <text evidence="1">Belongs to the helicase family.</text>
</comment>
<keyword evidence="5" id="KW-1185">Reference proteome</keyword>
<dbReference type="InterPro" id="IPR027417">
    <property type="entry name" value="P-loop_NTPase"/>
</dbReference>
<keyword evidence="1" id="KW-0067">ATP-binding</keyword>
<dbReference type="EC" id="5.6.2.3" evidence="1"/>
<feature type="non-terminal residue" evidence="4">
    <location>
        <position position="1"/>
    </location>
</feature>
<dbReference type="Proteomes" id="UP001178507">
    <property type="component" value="Unassembled WGS sequence"/>
</dbReference>
<comment type="catalytic activity">
    <reaction evidence="1">
        <text>ATP + H2O = ADP + phosphate + H(+)</text>
        <dbReference type="Rhea" id="RHEA:13065"/>
        <dbReference type="ChEBI" id="CHEBI:15377"/>
        <dbReference type="ChEBI" id="CHEBI:15378"/>
        <dbReference type="ChEBI" id="CHEBI:30616"/>
        <dbReference type="ChEBI" id="CHEBI:43474"/>
        <dbReference type="ChEBI" id="CHEBI:456216"/>
        <dbReference type="EC" id="5.6.2.3"/>
    </reaction>
</comment>
<dbReference type="InterPro" id="IPR046700">
    <property type="entry name" value="DUF6570"/>
</dbReference>
<evidence type="ECO:0000313" key="4">
    <source>
        <dbReference type="EMBL" id="CAJ1389859.1"/>
    </source>
</evidence>
<dbReference type="GO" id="GO:0006281">
    <property type="term" value="P:DNA repair"/>
    <property type="evidence" value="ECO:0007669"/>
    <property type="project" value="UniProtKB-KW"/>
</dbReference>
<feature type="region of interest" description="Disordered" evidence="2">
    <location>
        <begin position="1290"/>
        <end position="1315"/>
    </location>
</feature>
<dbReference type="PROSITE" id="PS50802">
    <property type="entry name" value="OTU"/>
    <property type="match status" value="1"/>
</dbReference>
<comment type="cofactor">
    <cofactor evidence="1">
        <name>Mg(2+)</name>
        <dbReference type="ChEBI" id="CHEBI:18420"/>
    </cofactor>
</comment>
<dbReference type="EMBL" id="CAUJNA010001955">
    <property type="protein sequence ID" value="CAJ1389859.1"/>
    <property type="molecule type" value="Genomic_DNA"/>
</dbReference>
<dbReference type="GO" id="GO:0016787">
    <property type="term" value="F:hydrolase activity"/>
    <property type="evidence" value="ECO:0007669"/>
    <property type="project" value="UniProtKB-KW"/>
</dbReference>
<dbReference type="Gene3D" id="3.90.70.80">
    <property type="match status" value="1"/>
</dbReference>
<keyword evidence="1" id="KW-0234">DNA repair</keyword>
<proteinExistence type="inferred from homology"/>
<dbReference type="Pfam" id="PF05970">
    <property type="entry name" value="PIF1"/>
    <property type="match status" value="1"/>
</dbReference>
<accession>A0AA36ILM1</accession>
<feature type="region of interest" description="Disordered" evidence="2">
    <location>
        <begin position="429"/>
        <end position="472"/>
    </location>
</feature>
<gene>
    <name evidence="4" type="ORF">EVOR1521_LOCUS15397</name>
</gene>
<dbReference type="InterPro" id="IPR010285">
    <property type="entry name" value="DNA_helicase_pif1-like_DEAD"/>
</dbReference>
<dbReference type="GO" id="GO:0000723">
    <property type="term" value="P:telomere maintenance"/>
    <property type="evidence" value="ECO:0007669"/>
    <property type="project" value="InterPro"/>
</dbReference>
<reference evidence="4" key="1">
    <citation type="submission" date="2023-08" db="EMBL/GenBank/DDBJ databases">
        <authorList>
            <person name="Chen Y."/>
            <person name="Shah S."/>
            <person name="Dougan E. K."/>
            <person name="Thang M."/>
            <person name="Chan C."/>
        </authorList>
    </citation>
    <scope>NUCLEOTIDE SEQUENCE</scope>
</reference>
<feature type="compositionally biased region" description="Basic residues" evidence="2">
    <location>
        <begin position="1942"/>
        <end position="1954"/>
    </location>
</feature>
<keyword evidence="1" id="KW-0547">Nucleotide-binding</keyword>
<dbReference type="SUPFAM" id="SSF52540">
    <property type="entry name" value="P-loop containing nucleoside triphosphate hydrolases"/>
    <property type="match status" value="2"/>
</dbReference>
<feature type="compositionally biased region" description="Pro residues" evidence="2">
    <location>
        <begin position="446"/>
        <end position="455"/>
    </location>
</feature>
<evidence type="ECO:0000256" key="2">
    <source>
        <dbReference type="SAM" id="MobiDB-lite"/>
    </source>
</evidence>
<keyword evidence="1" id="KW-0233">DNA recombination</keyword>
<keyword evidence="1" id="KW-0347">Helicase</keyword>
<organism evidence="4 5">
    <name type="scientific">Effrenium voratum</name>
    <dbReference type="NCBI Taxonomy" id="2562239"/>
    <lineage>
        <taxon>Eukaryota</taxon>
        <taxon>Sar</taxon>
        <taxon>Alveolata</taxon>
        <taxon>Dinophyceae</taxon>
        <taxon>Suessiales</taxon>
        <taxon>Symbiodiniaceae</taxon>
        <taxon>Effrenium</taxon>
    </lineage>
</organism>
<dbReference type="GO" id="GO:0043139">
    <property type="term" value="F:5'-3' DNA helicase activity"/>
    <property type="evidence" value="ECO:0007669"/>
    <property type="project" value="UniProtKB-EC"/>
</dbReference>
<comment type="caution">
    <text evidence="4">The sequence shown here is derived from an EMBL/GenBank/DDBJ whole genome shotgun (WGS) entry which is preliminary data.</text>
</comment>
<evidence type="ECO:0000256" key="1">
    <source>
        <dbReference type="RuleBase" id="RU363044"/>
    </source>
</evidence>
<keyword evidence="1" id="KW-0378">Hydrolase</keyword>
<dbReference type="InterPro" id="IPR051055">
    <property type="entry name" value="PIF1_helicase"/>
</dbReference>
<name>A0AA36ILM1_9DINO</name>
<evidence type="ECO:0000259" key="3">
    <source>
        <dbReference type="PROSITE" id="PS50802"/>
    </source>
</evidence>